<dbReference type="EMBL" id="SJOO01000001">
    <property type="protein sequence ID" value="TCB94912.1"/>
    <property type="molecule type" value="Genomic_DNA"/>
</dbReference>
<name>A0A4R0GFB3_9ENTR</name>
<evidence type="ECO:0000259" key="2">
    <source>
        <dbReference type="Pfam" id="PF00419"/>
    </source>
</evidence>
<organism evidence="3 4">
    <name type="scientific">Enterobacter wuhouensis</name>
    <dbReference type="NCBI Taxonomy" id="2529381"/>
    <lineage>
        <taxon>Bacteria</taxon>
        <taxon>Pseudomonadati</taxon>
        <taxon>Pseudomonadota</taxon>
        <taxon>Gammaproteobacteria</taxon>
        <taxon>Enterobacterales</taxon>
        <taxon>Enterobacteriaceae</taxon>
        <taxon>Enterobacter</taxon>
    </lineage>
</organism>
<proteinExistence type="predicted"/>
<feature type="signal peptide" evidence="1">
    <location>
        <begin position="1"/>
        <end position="21"/>
    </location>
</feature>
<dbReference type="Proteomes" id="UP000291424">
    <property type="component" value="Unassembled WGS sequence"/>
</dbReference>
<protein>
    <submittedName>
        <fullName evidence="3">Type 1 fimbrial protein</fullName>
    </submittedName>
</protein>
<gene>
    <name evidence="3" type="ORF">E0L20_02215</name>
</gene>
<dbReference type="RefSeq" id="WP_131632477.1">
    <property type="nucleotide sequence ID" value="NZ_CP193790.1"/>
</dbReference>
<dbReference type="OrthoDB" id="6466381at2"/>
<dbReference type="PANTHER" id="PTHR33420:SF5">
    <property type="entry name" value="FIMBRIAL SUBUNIT"/>
    <property type="match status" value="1"/>
</dbReference>
<dbReference type="Gene3D" id="2.60.40.1090">
    <property type="entry name" value="Fimbrial-type adhesion domain"/>
    <property type="match status" value="1"/>
</dbReference>
<dbReference type="SUPFAM" id="SSF49401">
    <property type="entry name" value="Bacterial adhesins"/>
    <property type="match status" value="1"/>
</dbReference>
<dbReference type="PANTHER" id="PTHR33420">
    <property type="entry name" value="FIMBRIAL SUBUNIT ELFA-RELATED"/>
    <property type="match status" value="1"/>
</dbReference>
<feature type="chain" id="PRO_5020328648" evidence="1">
    <location>
        <begin position="22"/>
        <end position="174"/>
    </location>
</feature>
<dbReference type="GO" id="GO:0043709">
    <property type="term" value="P:cell adhesion involved in single-species biofilm formation"/>
    <property type="evidence" value="ECO:0007669"/>
    <property type="project" value="TreeGrafter"/>
</dbReference>
<evidence type="ECO:0000256" key="1">
    <source>
        <dbReference type="SAM" id="SignalP"/>
    </source>
</evidence>
<evidence type="ECO:0000313" key="4">
    <source>
        <dbReference type="Proteomes" id="UP000291424"/>
    </source>
</evidence>
<evidence type="ECO:0000313" key="3">
    <source>
        <dbReference type="EMBL" id="TCB94912.1"/>
    </source>
</evidence>
<comment type="caution">
    <text evidence="3">The sequence shown here is derived from an EMBL/GenBank/DDBJ whole genome shotgun (WGS) entry which is preliminary data.</text>
</comment>
<reference evidence="3 4" key="1">
    <citation type="submission" date="2019-02" db="EMBL/GenBank/DDBJ databases">
        <title>The draft genome of Enterobacter spp. strains.</title>
        <authorList>
            <person name="Wang C."/>
            <person name="Feng Y."/>
            <person name="Zong Z."/>
        </authorList>
    </citation>
    <scope>NUCLEOTIDE SEQUENCE [LARGE SCALE GENOMIC DNA]</scope>
    <source>
        <strain evidence="3 4">WCHEW120002</strain>
    </source>
</reference>
<keyword evidence="1" id="KW-0732">Signal</keyword>
<dbReference type="GO" id="GO:0009289">
    <property type="term" value="C:pilus"/>
    <property type="evidence" value="ECO:0007669"/>
    <property type="project" value="InterPro"/>
</dbReference>
<dbReference type="AlphaFoldDB" id="A0A4R0GFB3"/>
<dbReference type="InterPro" id="IPR000259">
    <property type="entry name" value="Adhesion_dom_fimbrial"/>
</dbReference>
<accession>A0A4R0GFB3</accession>
<sequence length="174" mass="17992">MKHNIIACALACATVFSSAWAADGTVNFTGEILDEACKVNIGANNTMAVDLGKVSKGAFSGKDSEASVTKFTIKLKDCPAAVTSAKVKFDGKPDAVDTSLLAIAPVTGAATGVAIKLMTADKAALGLHQVNDYAYTLKSREENKLDFYAGYKATAATVTAGPANSVANFTVNYN</sequence>
<feature type="domain" description="Fimbrial-type adhesion" evidence="2">
    <location>
        <begin position="27"/>
        <end position="173"/>
    </location>
</feature>
<dbReference type="InterPro" id="IPR050263">
    <property type="entry name" value="Bact_Fimbrial_Adh_Pro"/>
</dbReference>
<dbReference type="Pfam" id="PF00419">
    <property type="entry name" value="Fimbrial"/>
    <property type="match status" value="1"/>
</dbReference>
<dbReference type="InterPro" id="IPR008966">
    <property type="entry name" value="Adhesion_dom_sf"/>
</dbReference>
<dbReference type="InterPro" id="IPR036937">
    <property type="entry name" value="Adhesion_dom_fimbrial_sf"/>
</dbReference>